<evidence type="ECO:0000256" key="13">
    <source>
        <dbReference type="SAM" id="MobiDB-lite"/>
    </source>
</evidence>
<protein>
    <recommendedName>
        <fullName evidence="7">tRNA (guanine(26)-N(2))-dimethyltransferase</fullName>
        <ecNumber evidence="7">2.1.1.216</ecNumber>
    </recommendedName>
    <alternativeName>
        <fullName evidence="10">tRNA 2,2-dimethylguanosine-26 methyltransferase</fullName>
    </alternativeName>
    <alternativeName>
        <fullName evidence="9">tRNA(guanine-26,N(2)-N(2)) methyltransferase</fullName>
    </alternativeName>
    <alternativeName>
        <fullName evidence="11">tRNA(m(2,2)G26)dimethyltransferase</fullName>
    </alternativeName>
</protein>
<evidence type="ECO:0000256" key="7">
    <source>
        <dbReference type="ARBA" id="ARBA00039099"/>
    </source>
</evidence>
<sequence>MHQCLFPRKAHTRIRIDPGFLLCWATDSSFATSTTLGRRLPPLLRNTAHINYIKSFSIASPSHHRKQKLRSTFESRFPNFPRKRTFTSASCSSIIAAAAMAQTTLQNSSSPAPAGESGAELSAGQIVQHGGKEYVAVKEGLACILIPRSQGGSQARNGTTAAQGVVVSGEEEKVTAAEVDTESQRGGKKQQGKQQQQQQQQEAQSVFYNPIQQFNRDLSVLAIRAYGEHAILVKTKKMEKAALNKKWSKGKKRKRGVADVGGREVEGEDNAEREGEEKGNAVENGIQDDQQDTTPAAATFISTSTTTATEQTKVPSFSILDALSATGLRALRYAKEIPFTTRIVANDLSPDAIESMKLNIKHNGVGGVVVSNTGDACAYMYSVLRGPRPKDSNHFGKFDVVDLDPYGTAAPFMDAAVQAIADGGLLCVTCTDASVFASNGYPEKTYALYGGVPFKGPQSHEAGLRLILHAIASSGTKYGLAIEPLLSLSIDFYARVFVRVHRSPAEVKFTAGKSMVVYNCDNGCGAWKTQPLAVNRCRTDRKGNPYYRHGFAQGPTTTPTCEHCGFKTHLAGPMWAGPLHNNIFIQRILDLLPGADKETYPTAGRIEGMLSTALEEDLDMEGSSRETTPAPDSDNSTAAIPETTTNGKEKDAPSLIIPRTDPAKLDPHPFFFMPSYVCKVVHTQTISEDCLRGALRHLGYRTSRSHTKAGSVRTDAPWNVIWEIIREWVRQKCPVKEGKIREGTAGMGIMRRKRDVEGESESRVDDEAGAKLRGLKRDVLSAVEGSKEVSDLIMRIEAALYRAGTAPNRANDKSKSGAERGSTPPKSENENATPENQQRQRRASPRGRSPRRSRSPSPRSPDPSTLKIVFDEALGRTVLAAHRSKRLTRYQMNPRANWGPMNRASGGGK</sequence>
<keyword evidence="2 12" id="KW-0489">Methyltransferase</keyword>
<dbReference type="InterPro" id="IPR042296">
    <property type="entry name" value="tRNA_met_Trm1_C"/>
</dbReference>
<dbReference type="GO" id="GO:0002940">
    <property type="term" value="P:tRNA N2-guanine methylation"/>
    <property type="evidence" value="ECO:0007669"/>
    <property type="project" value="TreeGrafter"/>
</dbReference>
<dbReference type="FunFam" id="3.30.56.70:FF:000001">
    <property type="entry name" value="tRNA (guanine(26)-N(2))-dimethyltransferase"/>
    <property type="match status" value="1"/>
</dbReference>
<dbReference type="STRING" id="1658174.A0A1J9P953"/>
<dbReference type="NCBIfam" id="TIGR00308">
    <property type="entry name" value="TRM1"/>
    <property type="match status" value="1"/>
</dbReference>
<evidence type="ECO:0000256" key="10">
    <source>
        <dbReference type="ARBA" id="ARBA00082896"/>
    </source>
</evidence>
<dbReference type="PROSITE" id="PS51626">
    <property type="entry name" value="SAM_MT_TRM1"/>
    <property type="match status" value="1"/>
</dbReference>
<accession>A0A1J9P953</accession>
<name>A0A1J9P953_9EURO</name>
<dbReference type="PANTHER" id="PTHR10631:SF3">
    <property type="entry name" value="TRNA (GUANINE(26)-N(2))-DIMETHYLTRANSFERASE"/>
    <property type="match status" value="1"/>
</dbReference>
<dbReference type="EC" id="2.1.1.216" evidence="7"/>
<comment type="catalytic activity">
    <reaction evidence="8">
        <text>guanosine(26) in tRNA + 2 S-adenosyl-L-methionine = N(2)-dimethylguanosine(26) in tRNA + 2 S-adenosyl-L-homocysteine + 2 H(+)</text>
        <dbReference type="Rhea" id="RHEA:43140"/>
        <dbReference type="Rhea" id="RHEA-COMP:10359"/>
        <dbReference type="Rhea" id="RHEA-COMP:10360"/>
        <dbReference type="ChEBI" id="CHEBI:15378"/>
        <dbReference type="ChEBI" id="CHEBI:57856"/>
        <dbReference type="ChEBI" id="CHEBI:59789"/>
        <dbReference type="ChEBI" id="CHEBI:74269"/>
        <dbReference type="ChEBI" id="CHEBI:74513"/>
        <dbReference type="EC" id="2.1.1.216"/>
    </reaction>
</comment>
<dbReference type="GO" id="GO:0000049">
    <property type="term" value="F:tRNA binding"/>
    <property type="evidence" value="ECO:0007669"/>
    <property type="project" value="UniProtKB-UniRule"/>
</dbReference>
<dbReference type="Pfam" id="PF02005">
    <property type="entry name" value="TRM"/>
    <property type="match status" value="2"/>
</dbReference>
<feature type="compositionally biased region" description="Polar residues" evidence="13">
    <location>
        <begin position="633"/>
        <end position="646"/>
    </location>
</feature>
<feature type="region of interest" description="Disordered" evidence="13">
    <location>
        <begin position="807"/>
        <end position="909"/>
    </location>
</feature>
<evidence type="ECO:0000313" key="15">
    <source>
        <dbReference type="Proteomes" id="UP000242791"/>
    </source>
</evidence>
<keyword evidence="3 12" id="KW-0808">Transferase</keyword>
<evidence type="ECO:0000256" key="12">
    <source>
        <dbReference type="PROSITE-ProRule" id="PRU00958"/>
    </source>
</evidence>
<dbReference type="GO" id="GO:0160104">
    <property type="term" value="F:tRNA (guanine(26)-N2)-dimethyltransferase activity"/>
    <property type="evidence" value="ECO:0007669"/>
    <property type="project" value="UniProtKB-EC"/>
</dbReference>
<keyword evidence="15" id="KW-1185">Reference proteome</keyword>
<feature type="compositionally biased region" description="Polar residues" evidence="13">
    <location>
        <begin position="150"/>
        <end position="162"/>
    </location>
</feature>
<dbReference type="AlphaFoldDB" id="A0A1J9P953"/>
<feature type="region of interest" description="Disordered" evidence="13">
    <location>
        <begin position="617"/>
        <end position="655"/>
    </location>
</feature>
<reference evidence="14 15" key="1">
    <citation type="submission" date="2015-08" db="EMBL/GenBank/DDBJ databases">
        <title>Emmonsia species relationships and genome sequence.</title>
        <authorList>
            <person name="Cuomo C.A."/>
            <person name="Schwartz I.S."/>
            <person name="Kenyon C."/>
            <person name="De Hoog G.S."/>
            <person name="Govender N.P."/>
            <person name="Botha A."/>
            <person name="Moreno L."/>
            <person name="De Vries M."/>
            <person name="Munoz J.F."/>
            <person name="Stielow J.B."/>
        </authorList>
    </citation>
    <scope>NUCLEOTIDE SEQUENCE [LARGE SCALE GENOMIC DNA]</scope>
    <source>
        <strain evidence="14 15">EI222</strain>
    </source>
</reference>
<feature type="compositionally biased region" description="Basic and acidic residues" evidence="13">
    <location>
        <begin position="261"/>
        <end position="280"/>
    </location>
</feature>
<evidence type="ECO:0000256" key="2">
    <source>
        <dbReference type="ARBA" id="ARBA00022603"/>
    </source>
</evidence>
<keyword evidence="5 12" id="KW-0819">tRNA processing</keyword>
<evidence type="ECO:0000256" key="3">
    <source>
        <dbReference type="ARBA" id="ARBA00022679"/>
    </source>
</evidence>
<evidence type="ECO:0000256" key="5">
    <source>
        <dbReference type="ARBA" id="ARBA00022694"/>
    </source>
</evidence>
<keyword evidence="1 12" id="KW-0820">tRNA-binding</keyword>
<dbReference type="Proteomes" id="UP000242791">
    <property type="component" value="Unassembled WGS sequence"/>
</dbReference>
<evidence type="ECO:0000256" key="9">
    <source>
        <dbReference type="ARBA" id="ARBA00077143"/>
    </source>
</evidence>
<evidence type="ECO:0000256" key="4">
    <source>
        <dbReference type="ARBA" id="ARBA00022691"/>
    </source>
</evidence>
<evidence type="ECO:0000256" key="11">
    <source>
        <dbReference type="ARBA" id="ARBA00083299"/>
    </source>
</evidence>
<evidence type="ECO:0000256" key="8">
    <source>
        <dbReference type="ARBA" id="ARBA00051897"/>
    </source>
</evidence>
<comment type="caution">
    <text evidence="14">The sequence shown here is derived from an EMBL/GenBank/DDBJ whole genome shotgun (WGS) entry which is preliminary data.</text>
</comment>
<dbReference type="VEuPathDB" id="FungiDB:ACJ73_09239"/>
<feature type="compositionally biased region" description="Polar residues" evidence="13">
    <location>
        <begin position="824"/>
        <end position="837"/>
    </location>
</feature>
<feature type="region of interest" description="Disordered" evidence="13">
    <location>
        <begin position="251"/>
        <end position="292"/>
    </location>
</feature>
<comment type="similarity">
    <text evidence="12">Belongs to the class I-like SAM-binding methyltransferase superfamily. Trm1 family.</text>
</comment>
<proteinExistence type="inferred from homology"/>
<dbReference type="PANTHER" id="PTHR10631">
    <property type="entry name" value="N 2 ,N 2 -DIMETHYLGUANOSINE TRNA METHYLTRANSFERASE"/>
    <property type="match status" value="1"/>
</dbReference>
<keyword evidence="6 12" id="KW-0694">RNA-binding</keyword>
<dbReference type="EMBL" id="LGTZ01002511">
    <property type="protein sequence ID" value="OJD13137.1"/>
    <property type="molecule type" value="Genomic_DNA"/>
</dbReference>
<keyword evidence="4 12" id="KW-0949">S-adenosyl-L-methionine</keyword>
<organism evidence="14 15">
    <name type="scientific">Blastomyces percursus</name>
    <dbReference type="NCBI Taxonomy" id="1658174"/>
    <lineage>
        <taxon>Eukaryota</taxon>
        <taxon>Fungi</taxon>
        <taxon>Dikarya</taxon>
        <taxon>Ascomycota</taxon>
        <taxon>Pezizomycotina</taxon>
        <taxon>Eurotiomycetes</taxon>
        <taxon>Eurotiomycetidae</taxon>
        <taxon>Onygenales</taxon>
        <taxon>Ajellomycetaceae</taxon>
        <taxon>Blastomyces</taxon>
    </lineage>
</organism>
<dbReference type="Gene3D" id="3.40.50.150">
    <property type="entry name" value="Vaccinia Virus protein VP39"/>
    <property type="match status" value="1"/>
</dbReference>
<dbReference type="CDD" id="cd02440">
    <property type="entry name" value="AdoMet_MTases"/>
    <property type="match status" value="1"/>
</dbReference>
<gene>
    <name evidence="14" type="ORF">ACJ73_09239</name>
</gene>
<dbReference type="SUPFAM" id="SSF53335">
    <property type="entry name" value="S-adenosyl-L-methionine-dependent methyltransferases"/>
    <property type="match status" value="1"/>
</dbReference>
<evidence type="ECO:0000256" key="1">
    <source>
        <dbReference type="ARBA" id="ARBA00022555"/>
    </source>
</evidence>
<dbReference type="Gene3D" id="3.30.56.70">
    <property type="entry name" value="N2,N2-dimethylguanosine tRNA methyltransferase, C-terminal domain"/>
    <property type="match status" value="1"/>
</dbReference>
<feature type="region of interest" description="Disordered" evidence="13">
    <location>
        <begin position="150"/>
        <end position="201"/>
    </location>
</feature>
<feature type="compositionally biased region" description="Low complexity" evidence="13">
    <location>
        <begin position="192"/>
        <end position="201"/>
    </location>
</feature>
<evidence type="ECO:0000256" key="6">
    <source>
        <dbReference type="ARBA" id="ARBA00022884"/>
    </source>
</evidence>
<dbReference type="InterPro" id="IPR029063">
    <property type="entry name" value="SAM-dependent_MTases_sf"/>
</dbReference>
<dbReference type="GO" id="GO:0005634">
    <property type="term" value="C:nucleus"/>
    <property type="evidence" value="ECO:0007669"/>
    <property type="project" value="TreeGrafter"/>
</dbReference>
<evidence type="ECO:0000313" key="14">
    <source>
        <dbReference type="EMBL" id="OJD13137.1"/>
    </source>
</evidence>
<dbReference type="InterPro" id="IPR002905">
    <property type="entry name" value="Trm1"/>
</dbReference>
<dbReference type="OrthoDB" id="6349953at2759"/>
<feature type="compositionally biased region" description="Basic residues" evidence="13">
    <location>
        <begin position="839"/>
        <end position="854"/>
    </location>
</feature>